<dbReference type="InterPro" id="IPR029058">
    <property type="entry name" value="AB_hydrolase_fold"/>
</dbReference>
<dbReference type="GO" id="GO:0016042">
    <property type="term" value="P:lipid catabolic process"/>
    <property type="evidence" value="ECO:0007669"/>
    <property type="project" value="InterPro"/>
</dbReference>
<keyword evidence="4" id="KW-1185">Reference proteome</keyword>
<protein>
    <submittedName>
        <fullName evidence="3">Uncharacterized protein</fullName>
    </submittedName>
</protein>
<comment type="caution">
    <text evidence="3">The sequence shown here is derived from an EMBL/GenBank/DDBJ whole genome shotgun (WGS) entry which is preliminary data.</text>
</comment>
<dbReference type="GeneID" id="81430084"/>
<evidence type="ECO:0000313" key="4">
    <source>
        <dbReference type="Proteomes" id="UP001149163"/>
    </source>
</evidence>
<dbReference type="Pfam" id="PF03583">
    <property type="entry name" value="LIP"/>
    <property type="match status" value="1"/>
</dbReference>
<dbReference type="PANTHER" id="PTHR34853">
    <property type="match status" value="1"/>
</dbReference>
<dbReference type="Gene3D" id="3.40.50.1820">
    <property type="entry name" value="alpha/beta hydrolase"/>
    <property type="match status" value="1"/>
</dbReference>
<keyword evidence="1" id="KW-0378">Hydrolase</keyword>
<evidence type="ECO:0000256" key="2">
    <source>
        <dbReference type="SAM" id="SignalP"/>
    </source>
</evidence>
<dbReference type="Gene3D" id="1.10.260.130">
    <property type="match status" value="1"/>
</dbReference>
<feature type="signal peptide" evidence="2">
    <location>
        <begin position="1"/>
        <end position="19"/>
    </location>
</feature>
<keyword evidence="2" id="KW-0732">Signal</keyword>
<dbReference type="RefSeq" id="XP_056540673.1">
    <property type="nucleotide sequence ID" value="XM_056690908.1"/>
</dbReference>
<dbReference type="AlphaFoldDB" id="A0A9W9HZ49"/>
<gene>
    <name evidence="3" type="ORF">N7482_008784</name>
</gene>
<dbReference type="GO" id="GO:0004806">
    <property type="term" value="F:triacylglycerol lipase activity"/>
    <property type="evidence" value="ECO:0007669"/>
    <property type="project" value="InterPro"/>
</dbReference>
<organism evidence="3 4">
    <name type="scientific">Penicillium canariense</name>
    <dbReference type="NCBI Taxonomy" id="189055"/>
    <lineage>
        <taxon>Eukaryota</taxon>
        <taxon>Fungi</taxon>
        <taxon>Dikarya</taxon>
        <taxon>Ascomycota</taxon>
        <taxon>Pezizomycotina</taxon>
        <taxon>Eurotiomycetes</taxon>
        <taxon>Eurotiomycetidae</taxon>
        <taxon>Eurotiales</taxon>
        <taxon>Aspergillaceae</taxon>
        <taxon>Penicillium</taxon>
    </lineage>
</organism>
<dbReference type="Proteomes" id="UP001149163">
    <property type="component" value="Unassembled WGS sequence"/>
</dbReference>
<dbReference type="OrthoDB" id="2373480at2759"/>
<dbReference type="InterPro" id="IPR005152">
    <property type="entry name" value="Lipase_secreted"/>
</dbReference>
<accession>A0A9W9HZ49</accession>
<name>A0A9W9HZ49_9EURO</name>
<evidence type="ECO:0000256" key="1">
    <source>
        <dbReference type="ARBA" id="ARBA00022801"/>
    </source>
</evidence>
<feature type="chain" id="PRO_5040762912" evidence="2">
    <location>
        <begin position="20"/>
        <end position="443"/>
    </location>
</feature>
<sequence>MRAAPLSIIPFIWFPAASTASILPPSQDPWYDQPGNISDYAAGEMIRSRSVAPQLESLLSLPVNVSVKAVTQYLFRTTDSLGDAVGSVVTLIEPYNSDPSKLVGYQAFYDSANVDCSPSYTLRAEKENLGLSVSGLNVSMDIPFIAAALNLGWWVFTTDYEGLKAEFTAGLQSGQAVLDSTRTILTEGPSVGLSRNPRYALWGYSGGALASMWAAELQPRYAPELNFAGVAAGGTTPNVSAVLQIINAGSHAGLCFSGIYGQAKAYPNFTEWLNANLISSKSAQFYSIASGCLSQTSSDGEYQDLFSYFEGGEAPFYDAVPQTVFRWSGRMGLHGTPTAPLFIYKATGDEISLVADTDDLVTKYCAEGATIEYHRDLIGNHESEAVSGSSSALSWLSDRLDGEDVSGGCSTKDVVLSSLSAETVALLGEELFTILQTALGGLL</sequence>
<reference evidence="3" key="2">
    <citation type="journal article" date="2023" name="IMA Fungus">
        <title>Comparative genomic study of the Penicillium genus elucidates a diverse pangenome and 15 lateral gene transfer events.</title>
        <authorList>
            <person name="Petersen C."/>
            <person name="Sorensen T."/>
            <person name="Nielsen M.R."/>
            <person name="Sondergaard T.E."/>
            <person name="Sorensen J.L."/>
            <person name="Fitzpatrick D.A."/>
            <person name="Frisvad J.C."/>
            <person name="Nielsen K.L."/>
        </authorList>
    </citation>
    <scope>NUCLEOTIDE SEQUENCE</scope>
    <source>
        <strain evidence="3">IBT 26290</strain>
    </source>
</reference>
<dbReference type="GO" id="GO:0017000">
    <property type="term" value="P:antibiotic biosynthetic process"/>
    <property type="evidence" value="ECO:0007669"/>
    <property type="project" value="UniProtKB-ARBA"/>
</dbReference>
<dbReference type="PANTHER" id="PTHR34853:SF5">
    <property type="entry name" value="LIP-DOMAIN-CONTAINING PROTEIN-RELATED"/>
    <property type="match status" value="1"/>
</dbReference>
<dbReference type="SUPFAM" id="SSF53474">
    <property type="entry name" value="alpha/beta-Hydrolases"/>
    <property type="match status" value="1"/>
</dbReference>
<proteinExistence type="predicted"/>
<reference evidence="3" key="1">
    <citation type="submission" date="2022-11" db="EMBL/GenBank/DDBJ databases">
        <authorList>
            <person name="Petersen C."/>
        </authorList>
    </citation>
    <scope>NUCLEOTIDE SEQUENCE</scope>
    <source>
        <strain evidence="3">IBT 26290</strain>
    </source>
</reference>
<dbReference type="EMBL" id="JAPQKN010000006">
    <property type="protein sequence ID" value="KAJ5157684.1"/>
    <property type="molecule type" value="Genomic_DNA"/>
</dbReference>
<evidence type="ECO:0000313" key="3">
    <source>
        <dbReference type="EMBL" id="KAJ5157684.1"/>
    </source>
</evidence>
<dbReference type="GO" id="GO:0072330">
    <property type="term" value="P:monocarboxylic acid biosynthetic process"/>
    <property type="evidence" value="ECO:0007669"/>
    <property type="project" value="UniProtKB-ARBA"/>
</dbReference>